<dbReference type="InterPro" id="IPR043129">
    <property type="entry name" value="ATPase_NBD"/>
</dbReference>
<dbReference type="RefSeq" id="WP_284301012.1">
    <property type="nucleotide sequence ID" value="NZ_BSVA01000001.1"/>
</dbReference>
<keyword evidence="4" id="KW-1185">Reference proteome</keyword>
<feature type="region of interest" description="Disordered" evidence="1">
    <location>
        <begin position="224"/>
        <end position="249"/>
    </location>
</feature>
<sequence>MSGVAVAVDGGQSGIRMRVGGHEGVLRAEGLGRLEEQVAGGLLRRIRVCLAELPTAAPVIERMTLGLTVVPADEEARVALARELATVLGIARVDIAGDELTAHAGAFGGGAGVVLTVGTGIACLGLDPATGAFRRVDGDGFLLGDAGSGFWLGSRGVEAVLRARDGRGAATALEAACDARYGAHPDLAAWLHGRRRAVAEIARFAIDVQEAAGEEIRSRRSWWPPRRRSSSRPRVRRRRRSTRIRALSR</sequence>
<name>A0ABQ6JXS9_9MICO</name>
<dbReference type="EMBL" id="BSVA01000001">
    <property type="protein sequence ID" value="GMA92311.1"/>
    <property type="molecule type" value="Genomic_DNA"/>
</dbReference>
<gene>
    <name evidence="3" type="ORF">GCM10025869_28400</name>
</gene>
<dbReference type="Pfam" id="PF01869">
    <property type="entry name" value="BcrAD_BadFG"/>
    <property type="match status" value="1"/>
</dbReference>
<dbReference type="PANTHER" id="PTHR43190:SF3">
    <property type="entry name" value="N-ACETYL-D-GLUCOSAMINE KINASE"/>
    <property type="match status" value="1"/>
</dbReference>
<dbReference type="PANTHER" id="PTHR43190">
    <property type="entry name" value="N-ACETYL-D-GLUCOSAMINE KINASE"/>
    <property type="match status" value="1"/>
</dbReference>
<evidence type="ECO:0000256" key="1">
    <source>
        <dbReference type="SAM" id="MobiDB-lite"/>
    </source>
</evidence>
<dbReference type="Gene3D" id="3.30.420.40">
    <property type="match status" value="1"/>
</dbReference>
<accession>A0ABQ6JXS9</accession>
<dbReference type="InterPro" id="IPR052519">
    <property type="entry name" value="Euk-type_GlcNAc_Kinase"/>
</dbReference>
<dbReference type="SUPFAM" id="SSF53067">
    <property type="entry name" value="Actin-like ATPase domain"/>
    <property type="match status" value="1"/>
</dbReference>
<comment type="caution">
    <text evidence="3">The sequence shown here is derived from an EMBL/GenBank/DDBJ whole genome shotgun (WGS) entry which is preliminary data.</text>
</comment>
<dbReference type="Proteomes" id="UP001157069">
    <property type="component" value="Unassembled WGS sequence"/>
</dbReference>
<reference evidence="4" key="1">
    <citation type="journal article" date="2019" name="Int. J. Syst. Evol. Microbiol.">
        <title>The Global Catalogue of Microorganisms (GCM) 10K type strain sequencing project: providing services to taxonomists for standard genome sequencing and annotation.</title>
        <authorList>
            <consortium name="The Broad Institute Genomics Platform"/>
            <consortium name="The Broad Institute Genome Sequencing Center for Infectious Disease"/>
            <person name="Wu L."/>
            <person name="Ma J."/>
        </authorList>
    </citation>
    <scope>NUCLEOTIDE SEQUENCE [LARGE SCALE GENOMIC DNA]</scope>
    <source>
        <strain evidence="4">NBRC 108755</strain>
    </source>
</reference>
<feature type="domain" description="ATPase BadF/BadG/BcrA/BcrD type" evidence="2">
    <location>
        <begin position="46"/>
        <end position="211"/>
    </location>
</feature>
<protein>
    <recommendedName>
        <fullName evidence="2">ATPase BadF/BadG/BcrA/BcrD type domain-containing protein</fullName>
    </recommendedName>
</protein>
<feature type="compositionally biased region" description="Basic residues" evidence="1">
    <location>
        <begin position="225"/>
        <end position="249"/>
    </location>
</feature>
<organism evidence="3 4">
    <name type="scientific">Homoserinibacter gongjuensis</name>
    <dbReference type="NCBI Taxonomy" id="1162968"/>
    <lineage>
        <taxon>Bacteria</taxon>
        <taxon>Bacillati</taxon>
        <taxon>Actinomycetota</taxon>
        <taxon>Actinomycetes</taxon>
        <taxon>Micrococcales</taxon>
        <taxon>Microbacteriaceae</taxon>
        <taxon>Homoserinibacter</taxon>
    </lineage>
</organism>
<evidence type="ECO:0000259" key="2">
    <source>
        <dbReference type="Pfam" id="PF01869"/>
    </source>
</evidence>
<evidence type="ECO:0000313" key="4">
    <source>
        <dbReference type="Proteomes" id="UP001157069"/>
    </source>
</evidence>
<evidence type="ECO:0000313" key="3">
    <source>
        <dbReference type="EMBL" id="GMA92311.1"/>
    </source>
</evidence>
<dbReference type="InterPro" id="IPR002731">
    <property type="entry name" value="ATPase_BadF"/>
</dbReference>
<proteinExistence type="predicted"/>